<evidence type="ECO:0000256" key="2">
    <source>
        <dbReference type="ARBA" id="ARBA00006962"/>
    </source>
</evidence>
<comment type="similarity">
    <text evidence="2">Belongs to the glycosyltransferase 28 family.</text>
</comment>
<reference evidence="7 8" key="1">
    <citation type="journal article" date="2016" name="Nat. Commun.">
        <title>Thousands of microbial genomes shed light on interconnected biogeochemical processes in an aquifer system.</title>
        <authorList>
            <person name="Anantharaman K."/>
            <person name="Brown C.T."/>
            <person name="Hug L.A."/>
            <person name="Sharon I."/>
            <person name="Castelle C.J."/>
            <person name="Probst A.J."/>
            <person name="Thomas B.C."/>
            <person name="Singh A."/>
            <person name="Wilkins M.J."/>
            <person name="Karaoz U."/>
            <person name="Brodie E.L."/>
            <person name="Williams K.H."/>
            <person name="Hubbard S.S."/>
            <person name="Banfield J.F."/>
        </authorList>
    </citation>
    <scope>NUCLEOTIDE SEQUENCE [LARGE SCALE GENOMIC DNA]</scope>
</reference>
<dbReference type="PANTHER" id="PTHR43025:SF3">
    <property type="entry name" value="MONOGALACTOSYLDIACYLGLYCEROL SYNTHASE 1, CHLOROPLASTIC"/>
    <property type="match status" value="1"/>
</dbReference>
<dbReference type="SUPFAM" id="SSF53756">
    <property type="entry name" value="UDP-Glycosyltransferase/glycogen phosphorylase"/>
    <property type="match status" value="1"/>
</dbReference>
<dbReference type="EMBL" id="MGFT01000017">
    <property type="protein sequence ID" value="OGM11642.1"/>
    <property type="molecule type" value="Genomic_DNA"/>
</dbReference>
<gene>
    <name evidence="7" type="ORF">A2W13_03430</name>
</gene>
<evidence type="ECO:0000313" key="7">
    <source>
        <dbReference type="EMBL" id="OGM11642.1"/>
    </source>
</evidence>
<dbReference type="InterPro" id="IPR050519">
    <property type="entry name" value="Glycosyltransf_28_UgtP"/>
</dbReference>
<dbReference type="Gene3D" id="3.40.50.2000">
    <property type="entry name" value="Glycogen Phosphorylase B"/>
    <property type="match status" value="1"/>
</dbReference>
<dbReference type="GO" id="GO:0009247">
    <property type="term" value="P:glycolipid biosynthetic process"/>
    <property type="evidence" value="ECO:0007669"/>
    <property type="project" value="InterPro"/>
</dbReference>
<evidence type="ECO:0000259" key="6">
    <source>
        <dbReference type="Pfam" id="PF06925"/>
    </source>
</evidence>
<protein>
    <recommendedName>
        <fullName evidence="9">Glycosyl transferase family 28 C-terminal domain-containing protein</fullName>
    </recommendedName>
</protein>
<sequence length="371" mass="42475">MKDEGTIISIFSTTWGHESIGKAVEDALRPKYHTYFNFIKPESFGTKSYNSLYLLFPSFTKIPYKISETEKISKIAAKYLYKSYAKKIEAMIKKQKPSFVISTYFAFSLVLEKLSKKYHFVFINIVADPRSIHKLTLFANAYNFLFDKKSLKRGIKLGLDRSQCIQSGWFVRKEFKKPKNKEKVRSSLGLQPELFTVSVIGGSVGTFNVLKILPAFITLDKKIQVVIICGNNKRLYKSLLSFLEILDLKKNGNARFIIKGFTLNTHEFLQASDIVIGKAGPNLLFESVAVETPFFAVSHLAGQEDGNLEIIKEYKLGFVEENPVKAIKLTQKIINNPKILKRFSKPLEKLSIYNRNSYTILQKFIEIKLEE</sequence>
<dbReference type="Pfam" id="PF06925">
    <property type="entry name" value="MGDG_synth"/>
    <property type="match status" value="1"/>
</dbReference>
<organism evidence="7 8">
    <name type="scientific">Candidatus Woesebacteria bacterium RBG_16_36_11</name>
    <dbReference type="NCBI Taxonomy" id="1802481"/>
    <lineage>
        <taxon>Bacteria</taxon>
        <taxon>Candidatus Woeseibacteriota</taxon>
    </lineage>
</organism>
<feature type="domain" description="Glycosyl transferase family 28 C-terminal" evidence="5">
    <location>
        <begin position="196"/>
        <end position="297"/>
    </location>
</feature>
<evidence type="ECO:0000256" key="1">
    <source>
        <dbReference type="ARBA" id="ARBA00004370"/>
    </source>
</evidence>
<dbReference type="Proteomes" id="UP000178533">
    <property type="component" value="Unassembled WGS sequence"/>
</dbReference>
<dbReference type="AlphaFoldDB" id="A0A1F7X9C4"/>
<accession>A0A1F7X9C4</accession>
<dbReference type="PANTHER" id="PTHR43025">
    <property type="entry name" value="MONOGALACTOSYLDIACYLGLYCEROL SYNTHASE"/>
    <property type="match status" value="1"/>
</dbReference>
<comment type="caution">
    <text evidence="7">The sequence shown here is derived from an EMBL/GenBank/DDBJ whole genome shotgun (WGS) entry which is preliminary data.</text>
</comment>
<feature type="domain" description="Diacylglycerol glucosyltransferase N-terminal" evidence="6">
    <location>
        <begin position="29"/>
        <end position="167"/>
    </location>
</feature>
<evidence type="ECO:0000313" key="8">
    <source>
        <dbReference type="Proteomes" id="UP000178533"/>
    </source>
</evidence>
<evidence type="ECO:0000259" key="5">
    <source>
        <dbReference type="Pfam" id="PF04101"/>
    </source>
</evidence>
<evidence type="ECO:0000256" key="3">
    <source>
        <dbReference type="ARBA" id="ARBA00022676"/>
    </source>
</evidence>
<name>A0A1F7X9C4_9BACT</name>
<dbReference type="STRING" id="1802481.A2W13_03430"/>
<dbReference type="GO" id="GO:0016020">
    <property type="term" value="C:membrane"/>
    <property type="evidence" value="ECO:0007669"/>
    <property type="project" value="UniProtKB-SubCell"/>
</dbReference>
<proteinExistence type="inferred from homology"/>
<keyword evidence="4" id="KW-0808">Transferase</keyword>
<comment type="subcellular location">
    <subcellularLocation>
        <location evidence="1">Membrane</location>
    </subcellularLocation>
</comment>
<dbReference type="InterPro" id="IPR007235">
    <property type="entry name" value="Glyco_trans_28_C"/>
</dbReference>
<keyword evidence="3" id="KW-0328">Glycosyltransferase</keyword>
<evidence type="ECO:0000256" key="4">
    <source>
        <dbReference type="ARBA" id="ARBA00022679"/>
    </source>
</evidence>
<dbReference type="InterPro" id="IPR009695">
    <property type="entry name" value="Diacylglyc_glucosyltr_N"/>
</dbReference>
<dbReference type="Pfam" id="PF04101">
    <property type="entry name" value="Glyco_tran_28_C"/>
    <property type="match status" value="1"/>
</dbReference>
<dbReference type="GO" id="GO:0016758">
    <property type="term" value="F:hexosyltransferase activity"/>
    <property type="evidence" value="ECO:0007669"/>
    <property type="project" value="InterPro"/>
</dbReference>
<evidence type="ECO:0008006" key="9">
    <source>
        <dbReference type="Google" id="ProtNLM"/>
    </source>
</evidence>